<gene>
    <name evidence="4" type="primary">slyA_2</name>
    <name evidence="4" type="ORF">PSAL_016460</name>
</gene>
<keyword evidence="3" id="KW-0804">Transcription</keyword>
<name>A0A418SH85_9RHOB</name>
<proteinExistence type="predicted"/>
<evidence type="ECO:0000256" key="3">
    <source>
        <dbReference type="ARBA" id="ARBA00023163"/>
    </source>
</evidence>
<evidence type="ECO:0000313" key="5">
    <source>
        <dbReference type="Proteomes" id="UP000283786"/>
    </source>
</evidence>
<dbReference type="GO" id="GO:0003700">
    <property type="term" value="F:DNA-binding transcription factor activity"/>
    <property type="evidence" value="ECO:0007669"/>
    <property type="project" value="InterPro"/>
</dbReference>
<protein>
    <submittedName>
        <fullName evidence="4">Transcriptional regulator SlyA</fullName>
    </submittedName>
</protein>
<dbReference type="SUPFAM" id="SSF46785">
    <property type="entry name" value="Winged helix' DNA-binding domain"/>
    <property type="match status" value="1"/>
</dbReference>
<accession>A0A418SH85</accession>
<dbReference type="PANTHER" id="PTHR33164">
    <property type="entry name" value="TRANSCRIPTIONAL REGULATOR, MARR FAMILY"/>
    <property type="match status" value="1"/>
</dbReference>
<evidence type="ECO:0000256" key="1">
    <source>
        <dbReference type="ARBA" id="ARBA00023015"/>
    </source>
</evidence>
<dbReference type="AlphaFoldDB" id="A0A418SH85"/>
<dbReference type="Proteomes" id="UP000283786">
    <property type="component" value="Chromosome"/>
</dbReference>
<dbReference type="GO" id="GO:0003677">
    <property type="term" value="F:DNA binding"/>
    <property type="evidence" value="ECO:0007669"/>
    <property type="project" value="UniProtKB-KW"/>
</dbReference>
<evidence type="ECO:0000256" key="2">
    <source>
        <dbReference type="ARBA" id="ARBA00023125"/>
    </source>
</evidence>
<dbReference type="Gene3D" id="1.10.10.10">
    <property type="entry name" value="Winged helix-like DNA-binding domain superfamily/Winged helix DNA-binding domain"/>
    <property type="match status" value="1"/>
</dbReference>
<dbReference type="KEGG" id="palw:PSAL_016460"/>
<dbReference type="InterPro" id="IPR000835">
    <property type="entry name" value="HTH_MarR-typ"/>
</dbReference>
<dbReference type="GO" id="GO:0006950">
    <property type="term" value="P:response to stress"/>
    <property type="evidence" value="ECO:0007669"/>
    <property type="project" value="TreeGrafter"/>
</dbReference>
<dbReference type="InterPro" id="IPR036388">
    <property type="entry name" value="WH-like_DNA-bd_sf"/>
</dbReference>
<dbReference type="InterPro" id="IPR036390">
    <property type="entry name" value="WH_DNA-bd_sf"/>
</dbReference>
<dbReference type="InterPro" id="IPR039422">
    <property type="entry name" value="MarR/SlyA-like"/>
</dbReference>
<keyword evidence="5" id="KW-1185">Reference proteome</keyword>
<dbReference type="PANTHER" id="PTHR33164:SF64">
    <property type="entry name" value="TRANSCRIPTIONAL REGULATOR SLYA"/>
    <property type="match status" value="1"/>
</dbReference>
<sequence>MTQERDILDAIQLVVRELRRQFDADAQRTGLTLSRSKLLRTLARMEGATQAQLAQELEIEAPSAKRLIDALERDGFVERRGLEGDARKRALFLTERARHERVEGFAAKIRQEALKGLTPEDLTQARDVLDRISCNLTEIRGDDR</sequence>
<keyword evidence="2" id="KW-0238">DNA-binding</keyword>
<evidence type="ECO:0000313" key="4">
    <source>
        <dbReference type="EMBL" id="QPM90408.1"/>
    </source>
</evidence>
<dbReference type="SMART" id="SM00347">
    <property type="entry name" value="HTH_MARR"/>
    <property type="match status" value="1"/>
</dbReference>
<dbReference type="Pfam" id="PF01047">
    <property type="entry name" value="MarR"/>
    <property type="match status" value="1"/>
</dbReference>
<dbReference type="PROSITE" id="PS50995">
    <property type="entry name" value="HTH_MARR_2"/>
    <property type="match status" value="1"/>
</dbReference>
<dbReference type="EMBL" id="CP060436">
    <property type="protein sequence ID" value="QPM90408.1"/>
    <property type="molecule type" value="Genomic_DNA"/>
</dbReference>
<reference evidence="4 5" key="1">
    <citation type="submission" date="2020-08" db="EMBL/GenBank/DDBJ databases">
        <title>Genome sequence of Rhodobacteraceae bacterium Lw-13e.</title>
        <authorList>
            <person name="Poehlein A."/>
            <person name="Wolter L."/>
            <person name="Daniel R."/>
            <person name="Brinkhoff T."/>
        </authorList>
    </citation>
    <scope>NUCLEOTIDE SEQUENCE [LARGE SCALE GENOMIC DNA]</scope>
    <source>
        <strain evidence="4 5">Lw-13e</strain>
    </source>
</reference>
<keyword evidence="1" id="KW-0805">Transcription regulation</keyword>
<organism evidence="4 5">
    <name type="scientific">Pseudooceanicola algae</name>
    <dbReference type="NCBI Taxonomy" id="1537215"/>
    <lineage>
        <taxon>Bacteria</taxon>
        <taxon>Pseudomonadati</taxon>
        <taxon>Pseudomonadota</taxon>
        <taxon>Alphaproteobacteria</taxon>
        <taxon>Rhodobacterales</taxon>
        <taxon>Paracoccaceae</taxon>
        <taxon>Pseudooceanicola</taxon>
    </lineage>
</organism>
<dbReference type="PRINTS" id="PR00598">
    <property type="entry name" value="HTHMARR"/>
</dbReference>
<dbReference type="RefSeq" id="WP_119838944.1">
    <property type="nucleotide sequence ID" value="NZ_CP060436.1"/>
</dbReference>
<dbReference type="OrthoDB" id="8452803at2"/>